<gene>
    <name evidence="2" type="ORF">NIES23_61640</name>
</gene>
<proteinExistence type="predicted"/>
<geneLocation type="plasmid" evidence="2">
    <name>plasmid3</name>
</geneLocation>
<sequence length="136" mass="15000">MTETTQLQVQELARFAQEQDFNQQYRQYFGDVWDEAGVKDISKMTVSDAEQTLKVLANSEASPQFVKSLLAQAALSGVPSQVLEYFLSSDIDGDGRTLAQEIFRDGTNPLESDSPQPSSKAQALSPSSTEDLEMET</sequence>
<organism evidence="2 3">
    <name type="scientific">Trichormus variabilis NIES-23</name>
    <dbReference type="NCBI Taxonomy" id="1973479"/>
    <lineage>
        <taxon>Bacteria</taxon>
        <taxon>Bacillati</taxon>
        <taxon>Cyanobacteriota</taxon>
        <taxon>Cyanophyceae</taxon>
        <taxon>Nostocales</taxon>
        <taxon>Nostocaceae</taxon>
        <taxon>Trichormus</taxon>
    </lineage>
</organism>
<name>A0A1Z4KWI9_ANAVA</name>
<evidence type="ECO:0000313" key="3">
    <source>
        <dbReference type="Proteomes" id="UP000217507"/>
    </source>
</evidence>
<reference evidence="2 3" key="1">
    <citation type="submission" date="2017-06" db="EMBL/GenBank/DDBJ databases">
        <title>Genome sequencing of cyanobaciteial culture collection at National Institute for Environmental Studies (NIES).</title>
        <authorList>
            <person name="Hirose Y."/>
            <person name="Shimura Y."/>
            <person name="Fujisawa T."/>
            <person name="Nakamura Y."/>
            <person name="Kawachi M."/>
        </authorList>
    </citation>
    <scope>NUCLEOTIDE SEQUENCE [LARGE SCALE GENOMIC DNA]</scope>
    <source>
        <strain evidence="2 3">NIES-23</strain>
        <plasmid evidence="3">Plasmid Plasmid3 dna</plasmid>
    </source>
</reference>
<keyword evidence="2" id="KW-0614">Plasmid</keyword>
<dbReference type="AlphaFoldDB" id="A0A1Z4KWI9"/>
<feature type="region of interest" description="Disordered" evidence="1">
    <location>
        <begin position="104"/>
        <end position="136"/>
    </location>
</feature>
<protein>
    <submittedName>
        <fullName evidence="2">Uncharacterized protein</fullName>
    </submittedName>
</protein>
<dbReference type="EMBL" id="AP018219">
    <property type="protein sequence ID" value="BAY73336.1"/>
    <property type="molecule type" value="Genomic_DNA"/>
</dbReference>
<evidence type="ECO:0000256" key="1">
    <source>
        <dbReference type="SAM" id="MobiDB-lite"/>
    </source>
</evidence>
<evidence type="ECO:0000313" key="2">
    <source>
        <dbReference type="EMBL" id="BAY73336.1"/>
    </source>
</evidence>
<accession>A0A1Z4KWI9</accession>
<dbReference type="Proteomes" id="UP000217507">
    <property type="component" value="Plasmid Plasmid3 dna"/>
</dbReference>
<feature type="compositionally biased region" description="Polar residues" evidence="1">
    <location>
        <begin position="109"/>
        <end position="129"/>
    </location>
</feature>